<keyword evidence="2" id="KW-1185">Reference proteome</keyword>
<evidence type="ECO:0000313" key="1">
    <source>
        <dbReference type="EMBL" id="GFY19052.1"/>
    </source>
</evidence>
<organism evidence="1 2">
    <name type="scientific">Trichonephila clavipes</name>
    <name type="common">Golden silk orbweaver</name>
    <name type="synonym">Nephila clavipes</name>
    <dbReference type="NCBI Taxonomy" id="2585209"/>
    <lineage>
        <taxon>Eukaryota</taxon>
        <taxon>Metazoa</taxon>
        <taxon>Ecdysozoa</taxon>
        <taxon>Arthropoda</taxon>
        <taxon>Chelicerata</taxon>
        <taxon>Arachnida</taxon>
        <taxon>Araneae</taxon>
        <taxon>Araneomorphae</taxon>
        <taxon>Entelegynae</taxon>
        <taxon>Araneoidea</taxon>
        <taxon>Nephilidae</taxon>
        <taxon>Trichonephila</taxon>
    </lineage>
</organism>
<name>A0A8X6SS95_TRICX</name>
<dbReference type="AlphaFoldDB" id="A0A8X6SS95"/>
<accession>A0A8X6SS95</accession>
<dbReference type="Proteomes" id="UP000887159">
    <property type="component" value="Unassembled WGS sequence"/>
</dbReference>
<evidence type="ECO:0000313" key="2">
    <source>
        <dbReference type="Proteomes" id="UP000887159"/>
    </source>
</evidence>
<reference evidence="1" key="1">
    <citation type="submission" date="2020-08" db="EMBL/GenBank/DDBJ databases">
        <title>Multicomponent nature underlies the extraordinary mechanical properties of spider dragline silk.</title>
        <authorList>
            <person name="Kono N."/>
            <person name="Nakamura H."/>
            <person name="Mori M."/>
            <person name="Yoshida Y."/>
            <person name="Ohtoshi R."/>
            <person name="Malay A.D."/>
            <person name="Moran D.A.P."/>
            <person name="Tomita M."/>
            <person name="Numata K."/>
            <person name="Arakawa K."/>
        </authorList>
    </citation>
    <scope>NUCLEOTIDE SEQUENCE</scope>
</reference>
<sequence>MSVQKFLKLEEALELLNCLDSDETDFEIAVLPPNVCELTHKDEGEDNEVNSRELTENVFPGTHFRKFGDEYKDKKSYHKHLEDEYANYRKPPDGADYTPQ</sequence>
<gene>
    <name evidence="1" type="ORF">TNCV_3877401</name>
</gene>
<dbReference type="EMBL" id="BMAU01021350">
    <property type="protein sequence ID" value="GFY19052.1"/>
    <property type="molecule type" value="Genomic_DNA"/>
</dbReference>
<proteinExistence type="predicted"/>
<comment type="caution">
    <text evidence="1">The sequence shown here is derived from an EMBL/GenBank/DDBJ whole genome shotgun (WGS) entry which is preliminary data.</text>
</comment>
<protein>
    <submittedName>
        <fullName evidence="1">Uncharacterized protein</fullName>
    </submittedName>
</protein>